<reference evidence="4 5" key="1">
    <citation type="journal article" date="2024" name="Science">
        <title>Giant polyketide synthase enzymes in the biosynthesis of giant marine polyether toxins.</title>
        <authorList>
            <person name="Fallon T.R."/>
            <person name="Shende V.V."/>
            <person name="Wierzbicki I.H."/>
            <person name="Pendleton A.L."/>
            <person name="Watervoot N.F."/>
            <person name="Auber R.P."/>
            <person name="Gonzalez D.J."/>
            <person name="Wisecaver J.H."/>
            <person name="Moore B.S."/>
        </authorList>
    </citation>
    <scope>NUCLEOTIDE SEQUENCE [LARGE SCALE GENOMIC DNA]</scope>
    <source>
        <strain evidence="4 5">12B1</strain>
    </source>
</reference>
<evidence type="ECO:0000313" key="5">
    <source>
        <dbReference type="Proteomes" id="UP001515480"/>
    </source>
</evidence>
<dbReference type="PROSITE" id="PS50088">
    <property type="entry name" value="ANK_REPEAT"/>
    <property type="match status" value="1"/>
</dbReference>
<sequence>MLQPCQLQLWKAADTADVSALQRAIAQGASVYASNRMKWNALHRACMTDDVDAVQLVLQAGETELQSMPTTCGSSLEAPARLIATVDAEGNSALHIAAGCGHLGVVQHLLRARADARARKKHGATPMHTCCQTLAEAASPEQIARLHEVIVALLTAGGLLEDVDEHGKLACMALDIKQREALLGRIQKG</sequence>
<dbReference type="Pfam" id="PF13857">
    <property type="entry name" value="Ank_5"/>
    <property type="match status" value="1"/>
</dbReference>
<gene>
    <name evidence="4" type="ORF">AB1Y20_015381</name>
</gene>
<evidence type="ECO:0000313" key="4">
    <source>
        <dbReference type="EMBL" id="KAL1526678.1"/>
    </source>
</evidence>
<evidence type="ECO:0000256" key="3">
    <source>
        <dbReference type="PROSITE-ProRule" id="PRU00023"/>
    </source>
</evidence>
<organism evidence="4 5">
    <name type="scientific">Prymnesium parvum</name>
    <name type="common">Toxic golden alga</name>
    <dbReference type="NCBI Taxonomy" id="97485"/>
    <lineage>
        <taxon>Eukaryota</taxon>
        <taxon>Haptista</taxon>
        <taxon>Haptophyta</taxon>
        <taxon>Prymnesiophyceae</taxon>
        <taxon>Prymnesiales</taxon>
        <taxon>Prymnesiaceae</taxon>
        <taxon>Prymnesium</taxon>
    </lineage>
</organism>
<dbReference type="Pfam" id="PF13637">
    <property type="entry name" value="Ank_4"/>
    <property type="match status" value="1"/>
</dbReference>
<proteinExistence type="predicted"/>
<dbReference type="InterPro" id="IPR002110">
    <property type="entry name" value="Ankyrin_rpt"/>
</dbReference>
<dbReference type="PANTHER" id="PTHR24173:SF74">
    <property type="entry name" value="ANKYRIN REPEAT DOMAIN-CONTAINING PROTEIN 16"/>
    <property type="match status" value="1"/>
</dbReference>
<dbReference type="SMART" id="SM00248">
    <property type="entry name" value="ANK"/>
    <property type="match status" value="3"/>
</dbReference>
<accession>A0AB34K0A6</accession>
<dbReference type="Proteomes" id="UP001515480">
    <property type="component" value="Unassembled WGS sequence"/>
</dbReference>
<evidence type="ECO:0000256" key="2">
    <source>
        <dbReference type="ARBA" id="ARBA00023043"/>
    </source>
</evidence>
<dbReference type="InterPro" id="IPR036770">
    <property type="entry name" value="Ankyrin_rpt-contain_sf"/>
</dbReference>
<protein>
    <submittedName>
        <fullName evidence="4">Uncharacterized protein</fullName>
    </submittedName>
</protein>
<keyword evidence="1" id="KW-0677">Repeat</keyword>
<feature type="repeat" description="ANK" evidence="3">
    <location>
        <begin position="89"/>
        <end position="121"/>
    </location>
</feature>
<dbReference type="SUPFAM" id="SSF48403">
    <property type="entry name" value="Ankyrin repeat"/>
    <property type="match status" value="1"/>
</dbReference>
<dbReference type="AlphaFoldDB" id="A0AB34K0A6"/>
<dbReference type="PROSITE" id="PS50297">
    <property type="entry name" value="ANK_REP_REGION"/>
    <property type="match status" value="1"/>
</dbReference>
<comment type="caution">
    <text evidence="4">The sequence shown here is derived from an EMBL/GenBank/DDBJ whole genome shotgun (WGS) entry which is preliminary data.</text>
</comment>
<name>A0AB34K0A6_PRYPA</name>
<dbReference type="Gene3D" id="1.25.40.20">
    <property type="entry name" value="Ankyrin repeat-containing domain"/>
    <property type="match status" value="1"/>
</dbReference>
<dbReference type="PANTHER" id="PTHR24173">
    <property type="entry name" value="ANKYRIN REPEAT CONTAINING"/>
    <property type="match status" value="1"/>
</dbReference>
<dbReference type="EMBL" id="JBGBPQ010000003">
    <property type="protein sequence ID" value="KAL1526678.1"/>
    <property type="molecule type" value="Genomic_DNA"/>
</dbReference>
<evidence type="ECO:0000256" key="1">
    <source>
        <dbReference type="ARBA" id="ARBA00022737"/>
    </source>
</evidence>
<keyword evidence="2 3" id="KW-0040">ANK repeat</keyword>
<keyword evidence="5" id="KW-1185">Reference proteome</keyword>